<evidence type="ECO:0000313" key="2">
    <source>
        <dbReference type="Proteomes" id="UP000790709"/>
    </source>
</evidence>
<sequence length="368" mass="40134">MPTSHLHCSPTGARGGSPPAQRGSRWCIDPRKTVYHLNLRGAPVPANDGQMPTVYQDDPNLQYNEKYIFQFPLDVLPTAILAAACERDVTPEIQHTATQATKADQMVAMGHTAAKAGHGIDNASIHGPICPSSPFSAHRCSYSPGPFKPLPDLSNLSSSLMGTKEEAMSPKAKLLEAPSLHHFQSVKAPPSSPKFKSTCVIAPTPPQPPALPPSASSDPFFPYGAQSLCRDPSSLRRSPSWAPQQPARLLGEMLIDNEFIESGRAASGDILYVHECRWDLHRSPCRSWIGSDRSFIGKHLQKRHRMREAGGNAYCNWDGCGMAMLKGSIPRHIVSIHLSHKSSLSRARMIDVGQLSEDDSSRKKIRAA</sequence>
<name>A0ACB8BWP2_9AGAM</name>
<dbReference type="EMBL" id="MU266340">
    <property type="protein sequence ID" value="KAH7929570.1"/>
    <property type="molecule type" value="Genomic_DNA"/>
</dbReference>
<evidence type="ECO:0000313" key="1">
    <source>
        <dbReference type="EMBL" id="KAH7929570.1"/>
    </source>
</evidence>
<dbReference type="Proteomes" id="UP000790709">
    <property type="component" value="Unassembled WGS sequence"/>
</dbReference>
<comment type="caution">
    <text evidence="1">The sequence shown here is derived from an EMBL/GenBank/DDBJ whole genome shotgun (WGS) entry which is preliminary data.</text>
</comment>
<reference evidence="1" key="1">
    <citation type="journal article" date="2021" name="New Phytol.">
        <title>Evolutionary innovations through gain and loss of genes in the ectomycorrhizal Boletales.</title>
        <authorList>
            <person name="Wu G."/>
            <person name="Miyauchi S."/>
            <person name="Morin E."/>
            <person name="Kuo A."/>
            <person name="Drula E."/>
            <person name="Varga T."/>
            <person name="Kohler A."/>
            <person name="Feng B."/>
            <person name="Cao Y."/>
            <person name="Lipzen A."/>
            <person name="Daum C."/>
            <person name="Hundley H."/>
            <person name="Pangilinan J."/>
            <person name="Johnson J."/>
            <person name="Barry K."/>
            <person name="LaButti K."/>
            <person name="Ng V."/>
            <person name="Ahrendt S."/>
            <person name="Min B."/>
            <person name="Choi I.G."/>
            <person name="Park H."/>
            <person name="Plett J.M."/>
            <person name="Magnuson J."/>
            <person name="Spatafora J.W."/>
            <person name="Nagy L.G."/>
            <person name="Henrissat B."/>
            <person name="Grigoriev I.V."/>
            <person name="Yang Z.L."/>
            <person name="Xu J."/>
            <person name="Martin F.M."/>
        </authorList>
    </citation>
    <scope>NUCLEOTIDE SEQUENCE</scope>
    <source>
        <strain evidence="1">KUC20120723A-06</strain>
    </source>
</reference>
<proteinExistence type="predicted"/>
<keyword evidence="2" id="KW-1185">Reference proteome</keyword>
<accession>A0ACB8BWP2</accession>
<gene>
    <name evidence="1" type="ORF">BV22DRAFT_122433</name>
</gene>
<organism evidence="1 2">
    <name type="scientific">Leucogyrophana mollusca</name>
    <dbReference type="NCBI Taxonomy" id="85980"/>
    <lineage>
        <taxon>Eukaryota</taxon>
        <taxon>Fungi</taxon>
        <taxon>Dikarya</taxon>
        <taxon>Basidiomycota</taxon>
        <taxon>Agaricomycotina</taxon>
        <taxon>Agaricomycetes</taxon>
        <taxon>Agaricomycetidae</taxon>
        <taxon>Boletales</taxon>
        <taxon>Boletales incertae sedis</taxon>
        <taxon>Leucogyrophana</taxon>
    </lineage>
</organism>
<protein>
    <submittedName>
        <fullName evidence="1">Uncharacterized protein</fullName>
    </submittedName>
</protein>